<evidence type="ECO:0000313" key="5">
    <source>
        <dbReference type="Proteomes" id="UP000095287"/>
    </source>
</evidence>
<dbReference type="GO" id="GO:0032580">
    <property type="term" value="C:Golgi cisterna membrane"/>
    <property type="evidence" value="ECO:0007669"/>
    <property type="project" value="TreeGrafter"/>
</dbReference>
<evidence type="ECO:0000313" key="6">
    <source>
        <dbReference type="WBParaSite" id="L893_g16673.t1"/>
    </source>
</evidence>
<feature type="compositionally biased region" description="Basic and acidic residues" evidence="3">
    <location>
        <begin position="351"/>
        <end position="363"/>
    </location>
</feature>
<feature type="region of interest" description="Disordered" evidence="3">
    <location>
        <begin position="351"/>
        <end position="371"/>
    </location>
</feature>
<dbReference type="Gene3D" id="1.10.287.1490">
    <property type="match status" value="1"/>
</dbReference>
<sequence>MESEIETLTGTVARQQEELSRKLKEAASMELKVQRMQQDQNDAQARLKMAYRENEDKSAVIKDLQKKCELLEMEVDQMRELGLGSDGNLALINERTQLKDTILQVTLENEELKKQVHSARIHYDSYKADLDVRMAEVTKDCNDARQRLVQKTEALHNAEDQIRDLTNDLLTLKEKQSSTRDGSNHSPDNDGEIRALQVYAGGLHEKYSLVCEKQQETIVELTEVKKAYDALKQAYEACEHQLEEERSSVRRLKEANDNAEMISTDVRSLMEQLANEKATVSRAVSQNSELKEQLIDLENKLIKVMNESADREQQLQSALFTIEQLRESSVQQPNVHVAEPSSDQCHVRYEEHNQNQEHEHSENIDNINGHSYNVNVENHQTRPIIHEDSSEDDSSSCDSEAERDHVSNEDSELGGQPATSQTALIPEHEVICLREKLQNVTDELEIMRTELRRITAENNEFHRIMEQNAEDENQNNIHVELGHAMNRISDLNAENEQLRLELNNTTNGNIADFDASSKTDSSDGEKRTAVTRPSSDTAQQTDGKPMIGSALWTREELEGRLVRALQQNAEIVDKNERLEHMLIALETENDTIGEYVTLYQHQRTKIRTRLEERDQQIAQLTQEKMRVQKKLNELQSTVFSLFAKRGLLQPYQTGQILHGSKAAAEAAKNRRVTKRSGKIRTFSQSISDEFSGEEEVIIDSEELYLPPLPDKEAVVDIEALEGQQATTSNGVQDQSNPSDNSVSDGDVRVTKILQLLTDLQTPEKPSQPFDADIHCKDCRGSLITI</sequence>
<evidence type="ECO:0000256" key="1">
    <source>
        <dbReference type="ARBA" id="ARBA00023054"/>
    </source>
</evidence>
<feature type="region of interest" description="Disordered" evidence="3">
    <location>
        <begin position="507"/>
        <end position="546"/>
    </location>
</feature>
<feature type="coiled-coil region" evidence="2">
    <location>
        <begin position="430"/>
        <end position="457"/>
    </location>
</feature>
<dbReference type="PANTHER" id="PTHR10881">
    <property type="entry name" value="GOLGIN SUBFAMILY A MEMBER-RELATED"/>
    <property type="match status" value="1"/>
</dbReference>
<keyword evidence="5" id="KW-1185">Reference proteome</keyword>
<feature type="compositionally biased region" description="Polar residues" evidence="3">
    <location>
        <begin position="531"/>
        <end position="542"/>
    </location>
</feature>
<feature type="compositionally biased region" description="Acidic residues" evidence="3">
    <location>
        <begin position="389"/>
        <end position="399"/>
    </location>
</feature>
<proteinExistence type="predicted"/>
<name>A0A1I7YIG8_9BILA</name>
<feature type="coiled-coil region" evidence="2">
    <location>
        <begin position="221"/>
        <end position="307"/>
    </location>
</feature>
<dbReference type="WBParaSite" id="L893_g16673.t1">
    <property type="protein sequence ID" value="L893_g16673.t1"/>
    <property type="gene ID" value="L893_g16673"/>
</dbReference>
<organism evidence="5 6">
    <name type="scientific">Steinernema glaseri</name>
    <dbReference type="NCBI Taxonomy" id="37863"/>
    <lineage>
        <taxon>Eukaryota</taxon>
        <taxon>Metazoa</taxon>
        <taxon>Ecdysozoa</taxon>
        <taxon>Nematoda</taxon>
        <taxon>Chromadorea</taxon>
        <taxon>Rhabditida</taxon>
        <taxon>Tylenchina</taxon>
        <taxon>Panagrolaimomorpha</taxon>
        <taxon>Strongyloidoidea</taxon>
        <taxon>Steinernematidae</taxon>
        <taxon>Steinernema</taxon>
    </lineage>
</organism>
<feature type="region of interest" description="Disordered" evidence="3">
    <location>
        <begin position="725"/>
        <end position="744"/>
    </location>
</feature>
<feature type="domain" description="Golgin subfamily A conserved" evidence="4">
    <location>
        <begin position="555"/>
        <end position="645"/>
    </location>
</feature>
<dbReference type="InterPro" id="IPR024858">
    <property type="entry name" value="GOLGA"/>
</dbReference>
<dbReference type="Proteomes" id="UP000095287">
    <property type="component" value="Unplaced"/>
</dbReference>
<dbReference type="GO" id="GO:0005801">
    <property type="term" value="C:cis-Golgi network"/>
    <property type="evidence" value="ECO:0007669"/>
    <property type="project" value="TreeGrafter"/>
</dbReference>
<evidence type="ECO:0000256" key="3">
    <source>
        <dbReference type="SAM" id="MobiDB-lite"/>
    </source>
</evidence>
<feature type="coiled-coil region" evidence="2">
    <location>
        <begin position="5"/>
        <end position="175"/>
    </location>
</feature>
<dbReference type="PANTHER" id="PTHR10881:SF46">
    <property type="entry name" value="GOLGIN SUBFAMILY A MEMBER 2"/>
    <property type="match status" value="1"/>
</dbReference>
<reference evidence="6" key="1">
    <citation type="submission" date="2016-11" db="UniProtKB">
        <authorList>
            <consortium name="WormBaseParasite"/>
        </authorList>
    </citation>
    <scope>IDENTIFICATION</scope>
</reference>
<dbReference type="Pfam" id="PF15070">
    <property type="entry name" value="GOLGA2L5"/>
    <property type="match status" value="1"/>
</dbReference>
<protein>
    <submittedName>
        <fullName evidence="6">GOLGA2L5 domain-containing protein</fullName>
    </submittedName>
</protein>
<keyword evidence="1 2" id="KW-0175">Coiled coil</keyword>
<feature type="coiled-coil region" evidence="2">
    <location>
        <begin position="554"/>
        <end position="637"/>
    </location>
</feature>
<feature type="compositionally biased region" description="Polar residues" evidence="3">
    <location>
        <begin position="725"/>
        <end position="743"/>
    </location>
</feature>
<evidence type="ECO:0000259" key="4">
    <source>
        <dbReference type="Pfam" id="PF15070"/>
    </source>
</evidence>
<accession>A0A1I7YIG8</accession>
<evidence type="ECO:0000256" key="2">
    <source>
        <dbReference type="SAM" id="Coils"/>
    </source>
</evidence>
<dbReference type="GO" id="GO:0007030">
    <property type="term" value="P:Golgi organization"/>
    <property type="evidence" value="ECO:0007669"/>
    <property type="project" value="TreeGrafter"/>
</dbReference>
<dbReference type="GO" id="GO:0000137">
    <property type="term" value="C:Golgi cis cisterna"/>
    <property type="evidence" value="ECO:0007669"/>
    <property type="project" value="TreeGrafter"/>
</dbReference>
<dbReference type="AlphaFoldDB" id="A0A1I7YIG8"/>
<feature type="region of interest" description="Disordered" evidence="3">
    <location>
        <begin position="386"/>
        <end position="422"/>
    </location>
</feature>
<feature type="compositionally biased region" description="Basic and acidic residues" evidence="3">
    <location>
        <begin position="515"/>
        <end position="528"/>
    </location>
</feature>
<dbReference type="InterPro" id="IPR043976">
    <property type="entry name" value="GOLGA_cons_dom"/>
</dbReference>